<protein>
    <submittedName>
        <fullName evidence="1">Uncharacterized protein</fullName>
    </submittedName>
</protein>
<dbReference type="EMBL" id="CM046124">
    <property type="protein sequence ID" value="KAI8432863.1"/>
    <property type="molecule type" value="Genomic_DNA"/>
</dbReference>
<accession>A0ACC0K9G8</accession>
<keyword evidence="2" id="KW-1185">Reference proteome</keyword>
<dbReference type="Proteomes" id="UP001064048">
    <property type="component" value="Chromosome 24"/>
</dbReference>
<evidence type="ECO:0000313" key="2">
    <source>
        <dbReference type="Proteomes" id="UP001064048"/>
    </source>
</evidence>
<name>A0ACC0K9G8_CHOFU</name>
<evidence type="ECO:0000313" key="1">
    <source>
        <dbReference type="EMBL" id="KAI8432863.1"/>
    </source>
</evidence>
<sequence length="250" mass="27323">MLSGMKVYRTTSSAAGSHSDRDTPARSGHSSQVTRSQRWSLISATIRRLCKIIQINVNTHGIINIVDGDRQRGEESRRVNGDLQALRERHFAEQIELVHFCTPGTGDQEEDGAYLVKELVKELGDFEHRSVITTRDGLIVGLWRPPERRHGNAQVLYRSSLALCAPSSGVPKIRKTLTGLPTVRQGKAKTRSVADSGHALNAAPSVGLAGWAPSELALTAALTDAFPLARRYLFPPISDPGSPFKDNLEP</sequence>
<organism evidence="1 2">
    <name type="scientific">Choristoneura fumiferana</name>
    <name type="common">Spruce budworm moth</name>
    <name type="synonym">Archips fumiferana</name>
    <dbReference type="NCBI Taxonomy" id="7141"/>
    <lineage>
        <taxon>Eukaryota</taxon>
        <taxon>Metazoa</taxon>
        <taxon>Ecdysozoa</taxon>
        <taxon>Arthropoda</taxon>
        <taxon>Hexapoda</taxon>
        <taxon>Insecta</taxon>
        <taxon>Pterygota</taxon>
        <taxon>Neoptera</taxon>
        <taxon>Endopterygota</taxon>
        <taxon>Lepidoptera</taxon>
        <taxon>Glossata</taxon>
        <taxon>Ditrysia</taxon>
        <taxon>Tortricoidea</taxon>
        <taxon>Tortricidae</taxon>
        <taxon>Tortricinae</taxon>
        <taxon>Choristoneura</taxon>
    </lineage>
</organism>
<reference evidence="1 2" key="1">
    <citation type="journal article" date="2022" name="Genome Biol. Evol.">
        <title>The Spruce Budworm Genome: Reconstructing the Evolutionary History of Antifreeze Proteins.</title>
        <authorList>
            <person name="Beliveau C."/>
            <person name="Gagne P."/>
            <person name="Picq S."/>
            <person name="Vernygora O."/>
            <person name="Keeling C.I."/>
            <person name="Pinkney K."/>
            <person name="Doucet D."/>
            <person name="Wen F."/>
            <person name="Johnston J.S."/>
            <person name="Maaroufi H."/>
            <person name="Boyle B."/>
            <person name="Laroche J."/>
            <person name="Dewar K."/>
            <person name="Juretic N."/>
            <person name="Blackburn G."/>
            <person name="Nisole A."/>
            <person name="Brunet B."/>
            <person name="Brandao M."/>
            <person name="Lumley L."/>
            <person name="Duan J."/>
            <person name="Quan G."/>
            <person name="Lucarotti C.J."/>
            <person name="Roe A.D."/>
            <person name="Sperling F.A.H."/>
            <person name="Levesque R.C."/>
            <person name="Cusson M."/>
        </authorList>
    </citation>
    <scope>NUCLEOTIDE SEQUENCE [LARGE SCALE GENOMIC DNA]</scope>
    <source>
        <strain evidence="1">Glfc:IPQL:Cfum</strain>
    </source>
</reference>
<gene>
    <name evidence="1" type="ORF">MSG28_013790</name>
</gene>
<comment type="caution">
    <text evidence="1">The sequence shown here is derived from an EMBL/GenBank/DDBJ whole genome shotgun (WGS) entry which is preliminary data.</text>
</comment>
<proteinExistence type="predicted"/>